<keyword evidence="4" id="KW-0372">Hormone</keyword>
<evidence type="ECO:0000256" key="2">
    <source>
        <dbReference type="ARBA" id="ARBA00009287"/>
    </source>
</evidence>
<evidence type="ECO:0000256" key="5">
    <source>
        <dbReference type="ARBA" id="ARBA00022815"/>
    </source>
</evidence>
<dbReference type="GO" id="GO:0005576">
    <property type="term" value="C:extracellular region"/>
    <property type="evidence" value="ECO:0007669"/>
    <property type="project" value="UniProtKB-SubCell"/>
</dbReference>
<dbReference type="PANTHER" id="PTHR15035:SF11">
    <property type="entry name" value="UROCORTIN"/>
    <property type="match status" value="1"/>
</dbReference>
<gene>
    <name evidence="8" type="ORF">G5714_019876</name>
</gene>
<evidence type="ECO:0000313" key="9">
    <source>
        <dbReference type="Proteomes" id="UP000579812"/>
    </source>
</evidence>
<evidence type="ECO:0000256" key="1">
    <source>
        <dbReference type="ARBA" id="ARBA00004613"/>
    </source>
</evidence>
<proteinExistence type="inferred from homology"/>
<sequence length="222" mass="24882">MRSGCVLKNFSTLDRDGGFRVPVALLLSSRPQMSSHAEIHHDSSSLAHFAQSVCKHSSLQVLLKQQKTTEKRAAVSSMKPVPLVLLITSVLLTTHIPLSTCRPRDLSLMNSQLDDVLLNRAGDDAVSYLVGEKLLQYLQRNLGAQKAGGVLHLPHFPTAQLRSPHEDNSLEELTEFSKRNDDPPISIDLTFHLLRNMIEMARIENQREQAELNRKYLDEVGK</sequence>
<accession>A0A7J6BXR6</accession>
<evidence type="ECO:0000256" key="4">
    <source>
        <dbReference type="ARBA" id="ARBA00022702"/>
    </source>
</evidence>
<keyword evidence="9" id="KW-1185">Reference proteome</keyword>
<dbReference type="InterPro" id="IPR000187">
    <property type="entry name" value="CRF"/>
</dbReference>
<name>A0A7J6BXR6_9TELE</name>
<dbReference type="Gene3D" id="6.10.250.1920">
    <property type="match status" value="1"/>
</dbReference>
<comment type="subcellular location">
    <subcellularLocation>
        <location evidence="1">Secreted</location>
    </subcellularLocation>
</comment>
<dbReference type="InterPro" id="IPR003620">
    <property type="entry name" value="Urocortin_CRF"/>
</dbReference>
<dbReference type="PROSITE" id="PS00511">
    <property type="entry name" value="CRF"/>
    <property type="match status" value="1"/>
</dbReference>
<feature type="domain" description="Corticotropin-releasing factor" evidence="7">
    <location>
        <begin position="181"/>
        <end position="220"/>
    </location>
</feature>
<dbReference type="EMBL" id="JAAMOB010000020">
    <property type="protein sequence ID" value="KAF4099750.1"/>
    <property type="molecule type" value="Genomic_DNA"/>
</dbReference>
<dbReference type="PRINTS" id="PR01612">
    <property type="entry name" value="CRFFAMILY"/>
</dbReference>
<dbReference type="AlphaFoldDB" id="A0A7J6BXR6"/>
<organism evidence="8 9">
    <name type="scientific">Onychostoma macrolepis</name>
    <dbReference type="NCBI Taxonomy" id="369639"/>
    <lineage>
        <taxon>Eukaryota</taxon>
        <taxon>Metazoa</taxon>
        <taxon>Chordata</taxon>
        <taxon>Craniata</taxon>
        <taxon>Vertebrata</taxon>
        <taxon>Euteleostomi</taxon>
        <taxon>Actinopterygii</taxon>
        <taxon>Neopterygii</taxon>
        <taxon>Teleostei</taxon>
        <taxon>Ostariophysi</taxon>
        <taxon>Cypriniformes</taxon>
        <taxon>Cyprinidae</taxon>
        <taxon>Acrossocheilinae</taxon>
        <taxon>Onychostoma</taxon>
    </lineage>
</organism>
<dbReference type="Proteomes" id="UP000579812">
    <property type="component" value="Unassembled WGS sequence"/>
</dbReference>
<evidence type="ECO:0000313" key="8">
    <source>
        <dbReference type="EMBL" id="KAF4099750.1"/>
    </source>
</evidence>
<evidence type="ECO:0000256" key="3">
    <source>
        <dbReference type="ARBA" id="ARBA00022525"/>
    </source>
</evidence>
<dbReference type="Pfam" id="PF00473">
    <property type="entry name" value="CRF"/>
    <property type="match status" value="1"/>
</dbReference>
<evidence type="ECO:0000259" key="7">
    <source>
        <dbReference type="SMART" id="SM00039"/>
    </source>
</evidence>
<keyword evidence="5" id="KW-0027">Amidation</keyword>
<dbReference type="InterPro" id="IPR018446">
    <property type="entry name" value="Corticotropin-releasing_fac_CS"/>
</dbReference>
<comment type="caution">
    <text evidence="8">The sequence shown here is derived from an EMBL/GenBank/DDBJ whole genome shotgun (WGS) entry which is preliminary data.</text>
</comment>
<feature type="coiled-coil region" evidence="6">
    <location>
        <begin position="193"/>
        <end position="220"/>
    </location>
</feature>
<reference evidence="8 9" key="1">
    <citation type="submission" date="2020-04" db="EMBL/GenBank/DDBJ databases">
        <title>Chromosome-level genome assembly of a cyprinid fish Onychostoma macrolepis by integration of Nanopore Sequencing, Bionano and Hi-C technology.</title>
        <authorList>
            <person name="Wang D."/>
        </authorList>
    </citation>
    <scope>NUCLEOTIDE SEQUENCE [LARGE SCALE GENOMIC DNA]</scope>
    <source>
        <strain evidence="8">SWU-2019</strain>
        <tissue evidence="8">Muscle</tissue>
    </source>
</reference>
<protein>
    <recommendedName>
        <fullName evidence="7">Corticotropin-releasing factor domain-containing protein</fullName>
    </recommendedName>
</protein>
<evidence type="ECO:0000256" key="6">
    <source>
        <dbReference type="SAM" id="Coils"/>
    </source>
</evidence>
<comment type="similarity">
    <text evidence="2">Belongs to the sauvagine/corticotropin-releasing factor/urotensin I family.</text>
</comment>
<keyword evidence="6" id="KW-0175">Coiled coil</keyword>
<keyword evidence="3" id="KW-0964">Secreted</keyword>
<dbReference type="SMART" id="SM00039">
    <property type="entry name" value="CRF"/>
    <property type="match status" value="1"/>
</dbReference>
<dbReference type="PANTHER" id="PTHR15035">
    <property type="entry name" value="CORTICOLIBERIN/UROCORTIN"/>
    <property type="match status" value="1"/>
</dbReference>
<dbReference type="GO" id="GO:0005179">
    <property type="term" value="F:hormone activity"/>
    <property type="evidence" value="ECO:0007669"/>
    <property type="project" value="UniProtKB-KW"/>
</dbReference>